<reference evidence="1" key="1">
    <citation type="journal article" date="2014" name="PLoS Genet.">
        <title>The Genome of Spironucleus salmonicida Highlights a Fish Pathogen Adapted to Fluctuating Environments.</title>
        <authorList>
            <person name="Xu F."/>
            <person name="Jerlstrom-Hultqvist J."/>
            <person name="Einarsson E."/>
            <person name="Astvaldsson A."/>
            <person name="Svard S.G."/>
            <person name="Andersson J.O."/>
        </authorList>
    </citation>
    <scope>NUCLEOTIDE SEQUENCE</scope>
</reference>
<proteinExistence type="predicted"/>
<evidence type="ECO:0000313" key="1">
    <source>
        <dbReference type="EMBL" id="EST44686.1"/>
    </source>
</evidence>
<protein>
    <submittedName>
        <fullName evidence="1">Uncharacterized protein</fullName>
    </submittedName>
</protein>
<dbReference type="EMBL" id="KI546113">
    <property type="protein sequence ID" value="EST44686.1"/>
    <property type="molecule type" value="Genomic_DNA"/>
</dbReference>
<accession>V6LLV4</accession>
<organism evidence="1">
    <name type="scientific">Spironucleus salmonicida</name>
    <dbReference type="NCBI Taxonomy" id="348837"/>
    <lineage>
        <taxon>Eukaryota</taxon>
        <taxon>Metamonada</taxon>
        <taxon>Diplomonadida</taxon>
        <taxon>Hexamitidae</taxon>
        <taxon>Hexamitinae</taxon>
        <taxon>Spironucleus</taxon>
    </lineage>
</organism>
<sequence length="148" mass="17414">MSKVRFPSSTLYRFSKKNFLTISCVSAQQHRFIYATRLPSTPICNYSTEIVIANFSLFRNFSSLKLKFHATISLFAPSRAQNRLFSRKFFPDYRHFRVKKLRQIRHFGAKFAVLCVSSNFFGSKRSENYIKIRQLEYGKLPQNTTFEA</sequence>
<dbReference type="AlphaFoldDB" id="V6LLV4"/>
<gene>
    <name evidence="1" type="ORF">SS50377_ee049</name>
</gene>
<name>V6LLV4_9EUKA</name>